<reference evidence="3 4" key="1">
    <citation type="submission" date="2016-10" db="EMBL/GenBank/DDBJ databases">
        <authorList>
            <person name="de Groot N.N."/>
        </authorList>
    </citation>
    <scope>NUCLEOTIDE SEQUENCE [LARGE SCALE GENOMIC DNA]</scope>
    <source>
        <strain evidence="3 4">DSM 40306</strain>
    </source>
</reference>
<dbReference type="STRING" id="67331.SAMN04490357_1397"/>
<proteinExistence type="predicted"/>
<dbReference type="InterPro" id="IPR045528">
    <property type="entry name" value="DO-GTPase2"/>
</dbReference>
<dbReference type="Proteomes" id="UP000182375">
    <property type="component" value="Unassembled WGS sequence"/>
</dbReference>
<accession>A0A1H4QGD6</accession>
<keyword evidence="1" id="KW-0472">Membrane</keyword>
<protein>
    <recommendedName>
        <fullName evidence="2">Double-GTPase 2 domain-containing protein</fullName>
    </recommendedName>
</protein>
<dbReference type="InterPro" id="IPR027417">
    <property type="entry name" value="P-loop_NTPase"/>
</dbReference>
<feature type="transmembrane region" description="Helical" evidence="1">
    <location>
        <begin position="127"/>
        <end position="149"/>
    </location>
</feature>
<feature type="transmembrane region" description="Helical" evidence="1">
    <location>
        <begin position="6"/>
        <end position="31"/>
    </location>
</feature>
<evidence type="ECO:0000259" key="2">
    <source>
        <dbReference type="Pfam" id="PF19993"/>
    </source>
</evidence>
<organism evidence="3 4">
    <name type="scientific">Streptomyces misionensis</name>
    <dbReference type="NCBI Taxonomy" id="67331"/>
    <lineage>
        <taxon>Bacteria</taxon>
        <taxon>Bacillati</taxon>
        <taxon>Actinomycetota</taxon>
        <taxon>Actinomycetes</taxon>
        <taxon>Kitasatosporales</taxon>
        <taxon>Streptomycetaceae</taxon>
        <taxon>Streptomyces</taxon>
    </lineage>
</organism>
<dbReference type="RefSeq" id="WP_074991428.1">
    <property type="nucleotide sequence ID" value="NZ_FNTD01000004.1"/>
</dbReference>
<keyword evidence="1" id="KW-0812">Transmembrane</keyword>
<gene>
    <name evidence="3" type="ORF">SAMN04490357_1397</name>
</gene>
<evidence type="ECO:0000313" key="4">
    <source>
        <dbReference type="Proteomes" id="UP000182375"/>
    </source>
</evidence>
<evidence type="ECO:0000313" key="3">
    <source>
        <dbReference type="EMBL" id="SEC18654.1"/>
    </source>
</evidence>
<dbReference type="Pfam" id="PF19993">
    <property type="entry name" value="DO-GTPase2"/>
    <property type="match status" value="1"/>
</dbReference>
<evidence type="ECO:0000256" key="1">
    <source>
        <dbReference type="SAM" id="Phobius"/>
    </source>
</evidence>
<name>A0A1H4QGD6_9ACTN</name>
<dbReference type="GeneID" id="95510615"/>
<dbReference type="EMBL" id="FNTD01000004">
    <property type="protein sequence ID" value="SEC18654.1"/>
    <property type="molecule type" value="Genomic_DNA"/>
</dbReference>
<dbReference type="AlphaFoldDB" id="A0A1H4QGD6"/>
<feature type="domain" description="Double-GTPase 2" evidence="2">
    <location>
        <begin position="269"/>
        <end position="497"/>
    </location>
</feature>
<dbReference type="SUPFAM" id="SSF52540">
    <property type="entry name" value="P-loop containing nucleoside triphosphate hydrolases"/>
    <property type="match status" value="1"/>
</dbReference>
<keyword evidence="1" id="KW-1133">Transmembrane helix</keyword>
<sequence length="514" mass="56686">MAEVLIFVLVPLAYLALLLLYLTLVPAIALLRGIALVSELLWRYGRLLDGVLRRRTPEFVTVPPYRAADELAHRNYFFGPATRDLRQLHTLGRRLYVRTLSDAYRQVTARQFTAPTVHRAFSIPYGLTLYLGLGLGAGAAAPLLGALFAAQALGVALLMAGARLIALTLRAVDRTGMLLRGLPRGMLCPSCFERVPYPAYDCPRPTCRRRHADIRPGTFGLLRRRCACGERIPTLLMLMSRDARLSGHCVHEHCGRPMNPDAGHMPELILPLIGGRAAGKTQLMAAMVKSLEGAAEDGGPAIRLADPESSANQRVLNEVLEIQGHTRPTQKTLPRAHSFVRGTGRAERLVHVFDTAGERFVSREETDALRYIREARTFVFVLDPMAVDAFWTRLDATGPEVDRTLASTVDPEDVFSRSVQTVRTMGTRLDRARLAVAISKRDLLAGQPALLPDRPDDSDSARAWLCEGLGLRNLVETMDLEFGEVRYFCTAAVADGAGRVDPSVAAFTEWCLRE</sequence>
<feature type="transmembrane region" description="Helical" evidence="1">
    <location>
        <begin position="155"/>
        <end position="172"/>
    </location>
</feature>